<dbReference type="InterPro" id="IPR009057">
    <property type="entry name" value="Homeodomain-like_sf"/>
</dbReference>
<accession>A0A3G9J0V2</accession>
<dbReference type="RefSeq" id="WP_125664207.1">
    <property type="nucleotide sequence ID" value="NZ_AP019308.1"/>
</dbReference>
<keyword evidence="1" id="KW-0238">DNA-binding</keyword>
<evidence type="ECO:0000313" key="2">
    <source>
        <dbReference type="EMBL" id="BBH24172.1"/>
    </source>
</evidence>
<keyword evidence="3" id="KW-1185">Reference proteome</keyword>
<dbReference type="InterPro" id="IPR001647">
    <property type="entry name" value="HTH_TetR"/>
</dbReference>
<reference evidence="2 3" key="1">
    <citation type="submission" date="2018-11" db="EMBL/GenBank/DDBJ databases">
        <title>Complete genome sequence of Paenibacillus baekrokdamisoli strain KCTC 33723.</title>
        <authorList>
            <person name="Kang S.W."/>
            <person name="Lee K.C."/>
            <person name="Kim K.K."/>
            <person name="Kim J.S."/>
            <person name="Kim D.S."/>
            <person name="Ko S.H."/>
            <person name="Yang S.H."/>
            <person name="Lee J.S."/>
        </authorList>
    </citation>
    <scope>NUCLEOTIDE SEQUENCE [LARGE SCALE GENOMIC DNA]</scope>
    <source>
        <strain evidence="2 3">KCTC 33723</strain>
    </source>
</reference>
<proteinExistence type="predicted"/>
<sequence length="190" mass="21774">MPPKAEITKEKVLDAAFEMVREQGLEVLTARSIAQRLKCSTQPIYSMYGSMEEVNEDVFNRAVDFALTSMKQYENEKNAPAMNLAIGCLLFARNEKQLFRALYLSDYSSHYLKRNKDKLNDEIYAAFLKLDNRLSTIAESKVQKMFLKLTAYWLGIGTMINTNMLELDINEAIEMLAEMYQALTINEGVI</sequence>
<dbReference type="GO" id="GO:0003677">
    <property type="term" value="F:DNA binding"/>
    <property type="evidence" value="ECO:0007669"/>
    <property type="project" value="UniProtKB-UniRule"/>
</dbReference>
<dbReference type="OrthoDB" id="66596at2"/>
<gene>
    <name evidence="2" type="ORF">Back11_55170</name>
</gene>
<dbReference type="KEGG" id="pbk:Back11_55170"/>
<dbReference type="SUPFAM" id="SSF46689">
    <property type="entry name" value="Homeodomain-like"/>
    <property type="match status" value="1"/>
</dbReference>
<dbReference type="PROSITE" id="PS50977">
    <property type="entry name" value="HTH_TETR_2"/>
    <property type="match status" value="1"/>
</dbReference>
<dbReference type="Gene3D" id="1.10.357.10">
    <property type="entry name" value="Tetracycline Repressor, domain 2"/>
    <property type="match status" value="1"/>
</dbReference>
<organism evidence="2 3">
    <name type="scientific">Paenibacillus baekrokdamisoli</name>
    <dbReference type="NCBI Taxonomy" id="1712516"/>
    <lineage>
        <taxon>Bacteria</taxon>
        <taxon>Bacillati</taxon>
        <taxon>Bacillota</taxon>
        <taxon>Bacilli</taxon>
        <taxon>Bacillales</taxon>
        <taxon>Paenibacillaceae</taxon>
        <taxon>Paenibacillus</taxon>
    </lineage>
</organism>
<dbReference type="EMBL" id="AP019308">
    <property type="protein sequence ID" value="BBH24172.1"/>
    <property type="molecule type" value="Genomic_DNA"/>
</dbReference>
<dbReference type="Proteomes" id="UP000275368">
    <property type="component" value="Chromosome"/>
</dbReference>
<evidence type="ECO:0000313" key="3">
    <source>
        <dbReference type="Proteomes" id="UP000275368"/>
    </source>
</evidence>
<name>A0A3G9J0V2_9BACL</name>
<evidence type="ECO:0000256" key="1">
    <source>
        <dbReference type="ARBA" id="ARBA00023125"/>
    </source>
</evidence>
<dbReference type="AlphaFoldDB" id="A0A3G9J0V2"/>
<protein>
    <submittedName>
        <fullName evidence="2">TetR family transcriptional regulator</fullName>
    </submittedName>
</protein>